<keyword evidence="2" id="KW-1185">Reference proteome</keyword>
<gene>
    <name evidence="1" type="ORF">COLO4_23113</name>
</gene>
<dbReference type="AlphaFoldDB" id="A0A1R3IIA0"/>
<name>A0A1R3IIA0_9ROSI</name>
<sequence length="168" mass="18874">MIVYNAQIHGEVLCVHRIGNSPFVFKLREAEMCAVLCQIKLDAETVCSCIGNSPFVFKLREAEMCAVLCQIKLDAETVCSLRRILMMKSSQYILDNLPPILLSHIRRLDQESPMFISLATILGSKANTVGARRKSFLFTTIWHSLSSIIARYKLTATIVGFEVSFSKL</sequence>
<evidence type="ECO:0000313" key="2">
    <source>
        <dbReference type="Proteomes" id="UP000187203"/>
    </source>
</evidence>
<dbReference type="STRING" id="93759.A0A1R3IIA0"/>
<organism evidence="1 2">
    <name type="scientific">Corchorus olitorius</name>
    <dbReference type="NCBI Taxonomy" id="93759"/>
    <lineage>
        <taxon>Eukaryota</taxon>
        <taxon>Viridiplantae</taxon>
        <taxon>Streptophyta</taxon>
        <taxon>Embryophyta</taxon>
        <taxon>Tracheophyta</taxon>
        <taxon>Spermatophyta</taxon>
        <taxon>Magnoliopsida</taxon>
        <taxon>eudicotyledons</taxon>
        <taxon>Gunneridae</taxon>
        <taxon>Pentapetalae</taxon>
        <taxon>rosids</taxon>
        <taxon>malvids</taxon>
        <taxon>Malvales</taxon>
        <taxon>Malvaceae</taxon>
        <taxon>Grewioideae</taxon>
        <taxon>Apeibeae</taxon>
        <taxon>Corchorus</taxon>
    </lineage>
</organism>
<dbReference type="EMBL" id="AWUE01018155">
    <property type="protein sequence ID" value="OMO82304.1"/>
    <property type="molecule type" value="Genomic_DNA"/>
</dbReference>
<accession>A0A1R3IIA0</accession>
<comment type="caution">
    <text evidence="1">The sequence shown here is derived from an EMBL/GenBank/DDBJ whole genome shotgun (WGS) entry which is preliminary data.</text>
</comment>
<keyword evidence="1" id="KW-0472">Membrane</keyword>
<proteinExistence type="predicted"/>
<protein>
    <submittedName>
        <fullName evidence="1">Transmembrane 9 superfamily member 4 isoform 1</fullName>
    </submittedName>
</protein>
<keyword evidence="1" id="KW-0812">Transmembrane</keyword>
<evidence type="ECO:0000313" key="1">
    <source>
        <dbReference type="EMBL" id="OMO82304.1"/>
    </source>
</evidence>
<reference evidence="2" key="1">
    <citation type="submission" date="2013-09" db="EMBL/GenBank/DDBJ databases">
        <title>Corchorus olitorius genome sequencing.</title>
        <authorList>
            <person name="Alam M."/>
            <person name="Haque M.S."/>
            <person name="Islam M.S."/>
            <person name="Emdad E.M."/>
            <person name="Islam M.M."/>
            <person name="Ahmed B."/>
            <person name="Halim A."/>
            <person name="Hossen Q.M.M."/>
            <person name="Hossain M.Z."/>
            <person name="Ahmed R."/>
            <person name="Khan M.M."/>
            <person name="Islam R."/>
            <person name="Rashid M.M."/>
            <person name="Khan S.A."/>
            <person name="Rahman M.S."/>
            <person name="Alam M."/>
            <person name="Yahiya A.S."/>
            <person name="Khan M.S."/>
            <person name="Azam M.S."/>
            <person name="Haque T."/>
            <person name="Lashkar M.Z.H."/>
            <person name="Akhand A.I."/>
            <person name="Morshed G."/>
            <person name="Roy S."/>
            <person name="Uddin K.S."/>
            <person name="Rabeya T."/>
            <person name="Hossain A.S."/>
            <person name="Chowdhury A."/>
            <person name="Snigdha A.R."/>
            <person name="Mortoza M.S."/>
            <person name="Matin S.A."/>
            <person name="Hoque S.M.E."/>
            <person name="Islam M.K."/>
            <person name="Roy D.K."/>
            <person name="Haider R."/>
            <person name="Moosa M.M."/>
            <person name="Elias S.M."/>
            <person name="Hasan A.M."/>
            <person name="Jahan S."/>
            <person name="Shafiuddin M."/>
            <person name="Mahmood N."/>
            <person name="Shommy N.S."/>
        </authorList>
    </citation>
    <scope>NUCLEOTIDE SEQUENCE [LARGE SCALE GENOMIC DNA]</scope>
    <source>
        <strain evidence="2">cv. O-4</strain>
    </source>
</reference>
<dbReference type="Proteomes" id="UP000187203">
    <property type="component" value="Unassembled WGS sequence"/>
</dbReference>